<evidence type="ECO:0000256" key="1">
    <source>
        <dbReference type="ARBA" id="ARBA00004245"/>
    </source>
</evidence>
<dbReference type="Ensembl" id="ENSLACT00000008229.1">
    <property type="protein sequence ID" value="ENSLACP00000008163.1"/>
    <property type="gene ID" value="ENSLACG00000007226.1"/>
</dbReference>
<feature type="coiled-coil region" evidence="7">
    <location>
        <begin position="490"/>
        <end position="566"/>
    </location>
</feature>
<feature type="compositionally biased region" description="Low complexity" evidence="8">
    <location>
        <begin position="1633"/>
        <end position="1651"/>
    </location>
</feature>
<evidence type="ECO:0000313" key="11">
    <source>
        <dbReference type="Ensembl" id="ENSLACP00000008163.1"/>
    </source>
</evidence>
<dbReference type="PANTHER" id="PTHR46501:SF2">
    <property type="entry name" value="MYOMEGALIN"/>
    <property type="match status" value="1"/>
</dbReference>
<keyword evidence="5" id="KW-0333">Golgi apparatus</keyword>
<feature type="region of interest" description="Disordered" evidence="8">
    <location>
        <begin position="2124"/>
        <end position="2172"/>
    </location>
</feature>
<dbReference type="PANTHER" id="PTHR46501">
    <property type="entry name" value="MYOMEGALIN"/>
    <property type="match status" value="1"/>
</dbReference>
<feature type="coiled-coil region" evidence="7">
    <location>
        <begin position="367"/>
        <end position="447"/>
    </location>
</feature>
<dbReference type="Bgee" id="ENSLACG00000007226">
    <property type="expression patterns" value="Expressed in muscle tissue and 6 other cell types or tissues"/>
</dbReference>
<evidence type="ECO:0000256" key="5">
    <source>
        <dbReference type="ARBA" id="ARBA00023034"/>
    </source>
</evidence>
<dbReference type="EMBL" id="AFYH01193375">
    <property type="status" value="NOT_ANNOTATED_CDS"/>
    <property type="molecule type" value="Genomic_DNA"/>
</dbReference>
<protein>
    <submittedName>
        <fullName evidence="11">Phosphodiesterase 4D interacting protein</fullName>
    </submittedName>
</protein>
<feature type="domain" description="CDK5 regulatory subunit-associated protein 2/Myomegalin coiled coil" evidence="10">
    <location>
        <begin position="813"/>
        <end position="930"/>
    </location>
</feature>
<dbReference type="EMBL" id="AFYH01193377">
    <property type="status" value="NOT_ANNOTATED_CDS"/>
    <property type="molecule type" value="Genomic_DNA"/>
</dbReference>
<proteinExistence type="predicted"/>
<comment type="subcellular location">
    <subcellularLocation>
        <location evidence="1">Cytoplasm</location>
        <location evidence="1">Cytoskeleton</location>
    </subcellularLocation>
    <subcellularLocation>
        <location evidence="2">Golgi apparatus</location>
    </subcellularLocation>
</comment>
<reference evidence="11" key="2">
    <citation type="submission" date="2025-08" db="UniProtKB">
        <authorList>
            <consortium name="Ensembl"/>
        </authorList>
    </citation>
    <scope>IDENTIFICATION</scope>
</reference>
<dbReference type="GO" id="GO:1903358">
    <property type="term" value="P:regulation of Golgi organization"/>
    <property type="evidence" value="ECO:0007669"/>
    <property type="project" value="TreeGrafter"/>
</dbReference>
<keyword evidence="7" id="KW-0175">Coiled coil</keyword>
<reference evidence="11" key="3">
    <citation type="submission" date="2025-09" db="UniProtKB">
        <authorList>
            <consortium name="Ensembl"/>
        </authorList>
    </citation>
    <scope>IDENTIFICATION</scope>
</reference>
<dbReference type="OMA" id="SPEKPQC"/>
<dbReference type="EMBL" id="AFYH01193376">
    <property type="status" value="NOT_ANNOTATED_CDS"/>
    <property type="molecule type" value="Genomic_DNA"/>
</dbReference>
<evidence type="ECO:0000256" key="2">
    <source>
        <dbReference type="ARBA" id="ARBA00004555"/>
    </source>
</evidence>
<feature type="region of interest" description="Disordered" evidence="8">
    <location>
        <begin position="1571"/>
        <end position="1712"/>
    </location>
</feature>
<dbReference type="EMBL" id="AFYH01193381">
    <property type="status" value="NOT_ANNOTATED_CDS"/>
    <property type="molecule type" value="Genomic_DNA"/>
</dbReference>
<dbReference type="FunCoup" id="H3AEU2">
    <property type="interactions" value="1060"/>
</dbReference>
<dbReference type="HOGENOM" id="CLU_000727_0_0_1"/>
<dbReference type="EMBL" id="AFYH01193374">
    <property type="status" value="NOT_ANNOTATED_CDS"/>
    <property type="molecule type" value="Genomic_DNA"/>
</dbReference>
<dbReference type="eggNOG" id="ENOG502QPV2">
    <property type="taxonomic scope" value="Eukaryota"/>
</dbReference>
<gene>
    <name evidence="11" type="primary">PDE4DIP</name>
</gene>
<evidence type="ECO:0000259" key="10">
    <source>
        <dbReference type="Pfam" id="PF23246"/>
    </source>
</evidence>
<feature type="domain" description="Centrosomin N-terminal motif 1" evidence="9">
    <location>
        <begin position="8"/>
        <end position="70"/>
    </location>
</feature>
<dbReference type="GO" id="GO:0007098">
    <property type="term" value="P:centrosome cycle"/>
    <property type="evidence" value="ECO:0007669"/>
    <property type="project" value="TreeGrafter"/>
</dbReference>
<evidence type="ECO:0000256" key="7">
    <source>
        <dbReference type="SAM" id="Coils"/>
    </source>
</evidence>
<name>H3AEU2_LATCH</name>
<keyword evidence="6" id="KW-0206">Cytoskeleton</keyword>
<feature type="compositionally biased region" description="Polar residues" evidence="8">
    <location>
        <begin position="1659"/>
        <end position="1669"/>
    </location>
</feature>
<dbReference type="InterPro" id="IPR012943">
    <property type="entry name" value="Cnn_1N"/>
</dbReference>
<feature type="coiled-coil region" evidence="7">
    <location>
        <begin position="1191"/>
        <end position="1225"/>
    </location>
</feature>
<dbReference type="InterPro" id="IPR052593">
    <property type="entry name" value="MT-associated_AKAP9-binding"/>
</dbReference>
<dbReference type="GO" id="GO:0005813">
    <property type="term" value="C:centrosome"/>
    <property type="evidence" value="ECO:0007669"/>
    <property type="project" value="TreeGrafter"/>
</dbReference>
<feature type="coiled-coil region" evidence="7">
    <location>
        <begin position="1843"/>
        <end position="2011"/>
    </location>
</feature>
<dbReference type="GO" id="GO:0060090">
    <property type="term" value="F:molecular adaptor activity"/>
    <property type="evidence" value="ECO:0007669"/>
    <property type="project" value="TreeGrafter"/>
</dbReference>
<keyword evidence="3" id="KW-0963">Cytoplasm</keyword>
<feature type="coiled-coil region" evidence="7">
    <location>
        <begin position="668"/>
        <end position="695"/>
    </location>
</feature>
<feature type="coiled-coil region" evidence="7">
    <location>
        <begin position="2269"/>
        <end position="2296"/>
    </location>
</feature>
<feature type="coiled-coil region" evidence="7">
    <location>
        <begin position="41"/>
        <end position="189"/>
    </location>
</feature>
<feature type="compositionally biased region" description="Polar residues" evidence="8">
    <location>
        <begin position="1594"/>
        <end position="1605"/>
    </location>
</feature>
<feature type="coiled-coil region" evidence="7">
    <location>
        <begin position="747"/>
        <end position="882"/>
    </location>
</feature>
<dbReference type="EMBL" id="AFYH01193379">
    <property type="status" value="NOT_ANNOTATED_CDS"/>
    <property type="molecule type" value="Genomic_DNA"/>
</dbReference>
<keyword evidence="4" id="KW-0597">Phosphoprotein</keyword>
<dbReference type="Pfam" id="PF23246">
    <property type="entry name" value="CC_CDK5RAP2"/>
    <property type="match status" value="1"/>
</dbReference>
<feature type="coiled-coil region" evidence="7">
    <location>
        <begin position="213"/>
        <end position="304"/>
    </location>
</feature>
<evidence type="ECO:0000259" key="9">
    <source>
        <dbReference type="Pfam" id="PF07989"/>
    </source>
</evidence>
<feature type="compositionally biased region" description="Pro residues" evidence="8">
    <location>
        <begin position="1702"/>
        <end position="1712"/>
    </location>
</feature>
<dbReference type="InParanoid" id="H3AEU2"/>
<feature type="region of interest" description="Disordered" evidence="8">
    <location>
        <begin position="1367"/>
        <end position="1392"/>
    </location>
</feature>
<feature type="compositionally biased region" description="Polar residues" evidence="8">
    <location>
        <begin position="1676"/>
        <end position="1693"/>
    </location>
</feature>
<dbReference type="GeneTree" id="ENSGT00950000183190"/>
<evidence type="ECO:0000256" key="3">
    <source>
        <dbReference type="ARBA" id="ARBA00022490"/>
    </source>
</evidence>
<reference evidence="12" key="1">
    <citation type="submission" date="2011-08" db="EMBL/GenBank/DDBJ databases">
        <title>The draft genome of Latimeria chalumnae.</title>
        <authorList>
            <person name="Di Palma F."/>
            <person name="Alfoldi J."/>
            <person name="Johnson J."/>
            <person name="Berlin A."/>
            <person name="Gnerre S."/>
            <person name="Jaffe D."/>
            <person name="MacCallum I."/>
            <person name="Young S."/>
            <person name="Walker B.J."/>
            <person name="Lander E."/>
            <person name="Lindblad-Toh K."/>
        </authorList>
    </citation>
    <scope>NUCLEOTIDE SEQUENCE [LARGE SCALE GENOMIC DNA]</scope>
    <source>
        <strain evidence="12">Wild caught</strain>
    </source>
</reference>
<dbReference type="EMBL" id="AFYH01193382">
    <property type="status" value="NOT_ANNOTATED_CDS"/>
    <property type="molecule type" value="Genomic_DNA"/>
</dbReference>
<evidence type="ECO:0000256" key="6">
    <source>
        <dbReference type="ARBA" id="ARBA00023212"/>
    </source>
</evidence>
<accession>H3AEU2</accession>
<dbReference type="InterPro" id="IPR056273">
    <property type="entry name" value="CDK5RAP2_MYOME_CC"/>
</dbReference>
<dbReference type="Pfam" id="PF07989">
    <property type="entry name" value="Cnn_1N"/>
    <property type="match status" value="1"/>
</dbReference>
<evidence type="ECO:0000313" key="12">
    <source>
        <dbReference type="Proteomes" id="UP000008672"/>
    </source>
</evidence>
<dbReference type="GO" id="GO:0005794">
    <property type="term" value="C:Golgi apparatus"/>
    <property type="evidence" value="ECO:0007669"/>
    <property type="project" value="UniProtKB-SubCell"/>
</dbReference>
<evidence type="ECO:0000256" key="8">
    <source>
        <dbReference type="SAM" id="MobiDB-lite"/>
    </source>
</evidence>
<dbReference type="EMBL" id="AFYH01193378">
    <property type="status" value="NOT_ANNOTATED_CDS"/>
    <property type="molecule type" value="Genomic_DNA"/>
</dbReference>
<dbReference type="EMBL" id="AFYH01193380">
    <property type="status" value="NOT_ANNOTATED_CDS"/>
    <property type="molecule type" value="Genomic_DNA"/>
</dbReference>
<keyword evidence="12" id="KW-1185">Reference proteome</keyword>
<dbReference type="EMBL" id="AFYH01193383">
    <property type="status" value="NOT_ANNOTATED_CDS"/>
    <property type="molecule type" value="Genomic_DNA"/>
</dbReference>
<organism evidence="11 12">
    <name type="scientific">Latimeria chalumnae</name>
    <name type="common">Coelacanth</name>
    <dbReference type="NCBI Taxonomy" id="7897"/>
    <lineage>
        <taxon>Eukaryota</taxon>
        <taxon>Metazoa</taxon>
        <taxon>Chordata</taxon>
        <taxon>Craniata</taxon>
        <taxon>Vertebrata</taxon>
        <taxon>Euteleostomi</taxon>
        <taxon>Coelacanthiformes</taxon>
        <taxon>Coelacanthidae</taxon>
        <taxon>Latimeria</taxon>
    </lineage>
</organism>
<evidence type="ECO:0000256" key="4">
    <source>
        <dbReference type="ARBA" id="ARBA00022553"/>
    </source>
</evidence>
<feature type="region of interest" description="Disordered" evidence="8">
    <location>
        <begin position="1141"/>
        <end position="1180"/>
    </location>
</feature>
<dbReference type="Proteomes" id="UP000008672">
    <property type="component" value="Unassembled WGS sequence"/>
</dbReference>
<dbReference type="GO" id="GO:0090063">
    <property type="term" value="P:positive regulation of microtubule nucleation"/>
    <property type="evidence" value="ECO:0007669"/>
    <property type="project" value="TreeGrafter"/>
</dbReference>
<feature type="coiled-coil region" evidence="7">
    <location>
        <begin position="1336"/>
        <end position="1363"/>
    </location>
</feature>
<sequence>MSNGYRTLSQHLNDLKKENFSLKLRIYFLEERMQQKYEDSSEDIHKRNIELKVEVESLKQELTEKQQLLDNTLITAENLTTHNEAELRRQYEERQREVEHVQAVLENKIQLLQEEARLVKTEAEEATALMKAEKGRCWDLERKLKEVGEEKLEEQRAKLAEKDRTINQLNQALQAKDALISQMSQEERLLGGQLDNPITLEPQNLIEEQQNQLNQYECAAGQCVTELQKAEQQVHSLQGRIQETEMANKFTLQEKLREMESELKAVRQAAQRQDRTIHGLEESLKNKENEIEELCRVVEGQNETMVQLREMVHRSQLEQLQLAAEEAGCSQPPCHQIELLDLQSSLFSSQLELQKAQGRLRHRDYELADHRRARELLETDLQEMQQQKDAAWKCCQEVSSSLQQLRAELQGKEELLKTSQSKKESEVRSLEENIQRLTQSLREKECLVQVRKRRLHHRMKMGLGATLTATPQSTVRNQYKRRRVLDDRALDEKFEALEEKEGEVRQLQLSLREKERDLERLRHVLSNNEETINSLEALKKGKELELEQVSATYRNLQWLKQEVEARQERSLKEKEGVIGQLQLSLQNRNQEVEDLTAALLGKFSIGANDISEELKLHLQKKERMLQEVLADRCRQAEEHKQDIQGLLQAVSSRDQQFKDTSERVMQGIRERNIEIQQLRSQLAAKDREMAQIVRTKQLKQIYSLPPPPSKVTQGMMKYIFERESEAELGMVGSISVSSPPPQECEEALDLQKEADTIKEELELVLRKEKETRLEVCTLQSIIAKQSEEMEALKANLDTLNRDVHVKERLIKDLQVQLVSPAELPEVQRLTQELLVLKNEMEVMKSLRQDTADNLYRQLRSALEELILEQAELNAVLQKERQVYSSLALVHTHPDSIDRDQTLYMELEAVRGQLEKALGRTQECVNRLEMESRGLAHFGGLGIEGDGDDRSSEFTDSIEEEESQHISQFMLHLPIQKPAVAVTTRYYSCPRTEGPGTEKECHEEQFRMQSEVQELTEPKVRAEEDLKMQTEDTNFSAASHIRNWILGCCLVIVDNVEEEDLKEREGDSQSECLESEEGLREELCKLKQQLGTADTVIGLLKEQLELNVAGDGEKRFNPELIVSMAKEIERLKSELASGQGKRMAPLVELREGRAKRPRTRPHSLDLGALHSQSGDHDSPAASDCSLQQFLTHYSLREQLQQLRMDLAQCRQQNRELQDTLVVSEATVHAQAEQLKQCRVLLSIPGEPSVEQDSKQVQVDLQDLGYETCGRSENEAERDDTSSPECEELAGDLYSETSMSEEKTPLYSFPVGPLTSSPLKHSLNIQHGMGVFGKSQDVAVLQQHIQELKAQLQKSEKVVRNLQSRMRSFSTTSDYASSMERPSKMEPGSPMEDTLSQSLLDEDEGWQSDGMGPFNSLLAPPNKDLEQLVQRVSTLEAQVQKSQLDAKVPEHLRSATWPGKYDSLIQAQARELSHLRQKMREGQGISHILTQHFCDTIKTFEELLRSNDIDYYMGQSFRDQLAQGNQLAGRITSKLSGRDHGDIDNKSGHELLALRLSKELQQKDNLIESLRSKLQKHSETPSSSHALSDSDHTDRTSFVSDDQASTNDDLEVCSDVASEYSQEDQRGRAARHGNSVSHAVVASSHSSLPSSSPTTPPSQGAPLQSTPSMPCSQHHPTDTSQSEKGTYLSPVSSTVGFPLAQHFPDPPGQPTFGPQPPLLDLSYPGTSAFSLAEVQQELQMLQRQLGERIATPTVKPMPATNNFSGANSSSSHYIPLSHHPFHQPQLNSSGGLSETLKADTGFLNSSALWDMTHLVQPMRYNNVGDVSSGLSGYQSGTHITGTNLLEEHLGEIRRLRQRLEESIHTNDRLREQLEERLASAIRGSGPPTNIYIQGLESATQLSNENRTLSDKNSSLQARLSQMERGKQQEAEQLREALLASRARLKSVEVELGEKREESRRLQAELFQLREERKSSQEQKHRLQHEVTLLHQQLNENNQLLHTLRSELQLYERAFGSNKLHLQAYSGEAKFQNVSTSFDLNNLLPEVRNLRIQLEHSIQMNSSLRKQLEQQLERNAGKKELRPSMINLPSPSGEGGCRRKLFQDSVPSPPVRDIGMFSLSSPYPECSEPAASLASQSMEDPSLLQRQEELQRSDSMTSGSSGLEGEAPDGSFANKNGRHVISHIDDFSALKQQILEGQVLVHKMESLMQSSLNIPFLEIHGTKGLDYGTVKQLFSSADTLRLILEESTSLLKMFWRAALPSAESTAQQVKKEQLMKEDLRKLRRRITEQESLLQNTIDRLKTTNRMKENMEQFIIGQLNRTHNVLKKARGNLEVSSINSYPCQESPVF</sequence>
<dbReference type="STRING" id="7897.ENSLACP00000008163"/>